<dbReference type="OrthoDB" id="2565032at2759"/>
<feature type="compositionally biased region" description="Gly residues" evidence="1">
    <location>
        <begin position="693"/>
        <end position="703"/>
    </location>
</feature>
<accession>A0A1B9GSL9</accession>
<keyword evidence="4" id="KW-1185">Reference proteome</keyword>
<evidence type="ECO:0000313" key="3">
    <source>
        <dbReference type="EMBL" id="OCF34069.1"/>
    </source>
</evidence>
<evidence type="ECO:0000256" key="1">
    <source>
        <dbReference type="SAM" id="MobiDB-lite"/>
    </source>
</evidence>
<keyword evidence="2" id="KW-1133">Transmembrane helix</keyword>
<feature type="compositionally biased region" description="Low complexity" evidence="1">
    <location>
        <begin position="43"/>
        <end position="56"/>
    </location>
</feature>
<feature type="compositionally biased region" description="Basic and acidic residues" evidence="1">
    <location>
        <begin position="709"/>
        <end position="727"/>
    </location>
</feature>
<feature type="transmembrane region" description="Helical" evidence="2">
    <location>
        <begin position="341"/>
        <end position="366"/>
    </location>
</feature>
<gene>
    <name evidence="3" type="ORF">I316_04416</name>
</gene>
<feature type="transmembrane region" description="Helical" evidence="2">
    <location>
        <begin position="237"/>
        <end position="262"/>
    </location>
</feature>
<dbReference type="STRING" id="1296120.A0A1B9GSL9"/>
<dbReference type="Proteomes" id="UP000092666">
    <property type="component" value="Unassembled WGS sequence"/>
</dbReference>
<evidence type="ECO:0000256" key="2">
    <source>
        <dbReference type="SAM" id="Phobius"/>
    </source>
</evidence>
<reference evidence="3 4" key="1">
    <citation type="submission" date="2013-07" db="EMBL/GenBank/DDBJ databases">
        <title>The Genome Sequence of Cryptococcus heveanensis BCC8398.</title>
        <authorList>
            <consortium name="The Broad Institute Genome Sequencing Platform"/>
            <person name="Cuomo C."/>
            <person name="Litvintseva A."/>
            <person name="Chen Y."/>
            <person name="Heitman J."/>
            <person name="Sun S."/>
            <person name="Springer D."/>
            <person name="Dromer F."/>
            <person name="Young S.K."/>
            <person name="Zeng Q."/>
            <person name="Gargeya S."/>
            <person name="Fitzgerald M."/>
            <person name="Abouelleil A."/>
            <person name="Alvarado L."/>
            <person name="Berlin A.M."/>
            <person name="Chapman S.B."/>
            <person name="Dewar J."/>
            <person name="Goldberg J."/>
            <person name="Griggs A."/>
            <person name="Gujja S."/>
            <person name="Hansen M."/>
            <person name="Howarth C."/>
            <person name="Imamovic A."/>
            <person name="Larimer J."/>
            <person name="McCowan C."/>
            <person name="Murphy C."/>
            <person name="Pearson M."/>
            <person name="Priest M."/>
            <person name="Roberts A."/>
            <person name="Saif S."/>
            <person name="Shea T."/>
            <person name="Sykes S."/>
            <person name="Wortman J."/>
            <person name="Nusbaum C."/>
            <person name="Birren B."/>
        </authorList>
    </citation>
    <scope>NUCLEOTIDE SEQUENCE [LARGE SCALE GENOMIC DNA]</scope>
    <source>
        <strain evidence="3 4">BCC8398</strain>
    </source>
</reference>
<feature type="region of interest" description="Disordered" evidence="1">
    <location>
        <begin position="78"/>
        <end position="213"/>
    </location>
</feature>
<feature type="compositionally biased region" description="Low complexity" evidence="1">
    <location>
        <begin position="78"/>
        <end position="105"/>
    </location>
</feature>
<organism evidence="3 4">
    <name type="scientific">Kwoniella heveanensis BCC8398</name>
    <dbReference type="NCBI Taxonomy" id="1296120"/>
    <lineage>
        <taxon>Eukaryota</taxon>
        <taxon>Fungi</taxon>
        <taxon>Dikarya</taxon>
        <taxon>Basidiomycota</taxon>
        <taxon>Agaricomycotina</taxon>
        <taxon>Tremellomycetes</taxon>
        <taxon>Tremellales</taxon>
        <taxon>Cryptococcaceae</taxon>
        <taxon>Kwoniella</taxon>
    </lineage>
</organism>
<proteinExistence type="predicted"/>
<protein>
    <submittedName>
        <fullName evidence="3">Uncharacterized protein</fullName>
    </submittedName>
</protein>
<feature type="region of interest" description="Disordered" evidence="1">
    <location>
        <begin position="687"/>
        <end position="743"/>
    </location>
</feature>
<dbReference type="EMBL" id="KI669502">
    <property type="protein sequence ID" value="OCF34069.1"/>
    <property type="molecule type" value="Genomic_DNA"/>
</dbReference>
<keyword evidence="2" id="KW-0472">Membrane</keyword>
<sequence>MPRVPYEVHRAQKAAAREQERQRDYEARRRRGSLMESETDAESLFSSTTYQSHSSSPYFPDPRSYAYSHHSQYHPYHHPQSYLGAGASTRTLSSTSYGSSYPSSPNVNATQIRQRPRGRDRSASPAPHDAGRRGSSSSFQYQPFSASQNTQPCQSTTGPAQTLAQPDLNASAPPSGPSRTLDSFLAPPQLQYDLQRKERRERRRKEREERSTLVGEQYDSDLRKWIRWMSFKRSASWILPVGLMILALLKIVLYGITITQWPSFQKGEIGPTREAERSDDPAVVGNVVSLVAGEVIWTWAVIAYVAREGRKGGRSWRSQVTGILTILFSPLSLFMDNSQRMHLGLLVISLNLLNSSSDVSTLFALIMASVFEPSCAYTWPYIVGVFSGLLGKCLWLGGLRGSLYSLRLLLFGGVFLVIPAIVYTRTSFHEYIAEMRLIWPHFVGQSTLGNHIIQFLLNTASKCSAVDALHPGTYFDLVKQNKARTLLTTLASFPPLSILLYSNLSLRPSSRSTTGPSQISPRSPTVALIPLIIALLSIPAVVFSPTKENVILPLLPLTLMMGLRGSPSRSFEGTGGGTGEGSWLVGCAMNLLNSMLLVPLSTGAIQVTICNLFVAIWHHVIGAPRPPLAMLSIRQISAFIMPFLSNQRITNISFSEELYHRIAYALIWFWGMKKLIEDAWAMGGLSGSRSRSGSGGGGSGSGSGSSSKRSRESRDRGTPAGRREKNGAENGESDPVVVEQTEN</sequence>
<feature type="region of interest" description="Disordered" evidence="1">
    <location>
        <begin position="1"/>
        <end position="63"/>
    </location>
</feature>
<feature type="transmembrane region" description="Helical" evidence="2">
    <location>
        <begin position="404"/>
        <end position="423"/>
    </location>
</feature>
<feature type="compositionally biased region" description="Basic and acidic residues" evidence="1">
    <location>
        <begin position="1"/>
        <end position="27"/>
    </location>
</feature>
<reference evidence="4" key="2">
    <citation type="submission" date="2013-12" db="EMBL/GenBank/DDBJ databases">
        <title>Evolution of pathogenesis and genome organization in the Tremellales.</title>
        <authorList>
            <person name="Cuomo C."/>
            <person name="Litvintseva A."/>
            <person name="Heitman J."/>
            <person name="Chen Y."/>
            <person name="Sun S."/>
            <person name="Springer D."/>
            <person name="Dromer F."/>
            <person name="Young S."/>
            <person name="Zeng Q."/>
            <person name="Chapman S."/>
            <person name="Gujja S."/>
            <person name="Saif S."/>
            <person name="Birren B."/>
        </authorList>
    </citation>
    <scope>NUCLEOTIDE SEQUENCE [LARGE SCALE GENOMIC DNA]</scope>
    <source>
        <strain evidence="4">BCC8398</strain>
    </source>
</reference>
<keyword evidence="2" id="KW-0812">Transmembrane</keyword>
<name>A0A1B9GSL9_9TREE</name>
<feature type="transmembrane region" description="Helical" evidence="2">
    <location>
        <begin position="378"/>
        <end position="398"/>
    </location>
</feature>
<feature type="transmembrane region" description="Helical" evidence="2">
    <location>
        <begin position="282"/>
        <end position="306"/>
    </location>
</feature>
<evidence type="ECO:0000313" key="4">
    <source>
        <dbReference type="Proteomes" id="UP000092666"/>
    </source>
</evidence>
<feature type="compositionally biased region" description="Polar residues" evidence="1">
    <location>
        <begin position="134"/>
        <end position="164"/>
    </location>
</feature>
<dbReference type="AlphaFoldDB" id="A0A1B9GSL9"/>